<keyword evidence="8" id="KW-0378">Hydrolase</keyword>
<evidence type="ECO:0000256" key="6">
    <source>
        <dbReference type="ARBA" id="ARBA00022692"/>
    </source>
</evidence>
<dbReference type="GO" id="GO:0008237">
    <property type="term" value="F:metallopeptidase activity"/>
    <property type="evidence" value="ECO:0007669"/>
    <property type="project" value="UniProtKB-KW"/>
</dbReference>
<evidence type="ECO:0000256" key="11">
    <source>
        <dbReference type="ARBA" id="ARBA00023049"/>
    </source>
</evidence>
<evidence type="ECO:0000256" key="1">
    <source>
        <dbReference type="ARBA" id="ARBA00001947"/>
    </source>
</evidence>
<dbReference type="Pfam" id="PF02163">
    <property type="entry name" value="Peptidase_M50"/>
    <property type="match status" value="1"/>
</dbReference>
<evidence type="ECO:0000256" key="4">
    <source>
        <dbReference type="ARBA" id="ARBA00022475"/>
    </source>
</evidence>
<protein>
    <submittedName>
        <fullName evidence="15">Site-2 protease family protein</fullName>
    </submittedName>
</protein>
<name>A0A9D5Q6J5_9BACT</name>
<evidence type="ECO:0000256" key="3">
    <source>
        <dbReference type="ARBA" id="ARBA00007931"/>
    </source>
</evidence>
<keyword evidence="5 15" id="KW-0645">Protease</keyword>
<evidence type="ECO:0000313" key="16">
    <source>
        <dbReference type="Proteomes" id="UP000649604"/>
    </source>
</evidence>
<organism evidence="15 16">
    <name type="scientific">candidate division KSB3 bacterium</name>
    <dbReference type="NCBI Taxonomy" id="2044937"/>
    <lineage>
        <taxon>Bacteria</taxon>
        <taxon>candidate division KSB3</taxon>
    </lineage>
</organism>
<evidence type="ECO:0000256" key="9">
    <source>
        <dbReference type="ARBA" id="ARBA00022833"/>
    </source>
</evidence>
<dbReference type="PANTHER" id="PTHR35864">
    <property type="entry name" value="ZINC METALLOPROTEASE MJ0611-RELATED"/>
    <property type="match status" value="1"/>
</dbReference>
<gene>
    <name evidence="15" type="ORF">GF339_15135</name>
</gene>
<dbReference type="InterPro" id="IPR052348">
    <property type="entry name" value="Metallopeptidase_M50B"/>
</dbReference>
<keyword evidence="10 13" id="KW-1133">Transmembrane helix</keyword>
<evidence type="ECO:0000259" key="14">
    <source>
        <dbReference type="Pfam" id="PF02163"/>
    </source>
</evidence>
<dbReference type="AlphaFoldDB" id="A0A9D5Q6J5"/>
<feature type="transmembrane region" description="Helical" evidence="13">
    <location>
        <begin position="35"/>
        <end position="59"/>
    </location>
</feature>
<dbReference type="InterPro" id="IPR044537">
    <property type="entry name" value="Rip2-like"/>
</dbReference>
<evidence type="ECO:0000256" key="5">
    <source>
        <dbReference type="ARBA" id="ARBA00022670"/>
    </source>
</evidence>
<feature type="transmembrane region" description="Helical" evidence="13">
    <location>
        <begin position="79"/>
        <end position="100"/>
    </location>
</feature>
<feature type="domain" description="Peptidase M50" evidence="14">
    <location>
        <begin position="38"/>
        <end position="219"/>
    </location>
</feature>
<feature type="transmembrane region" description="Helical" evidence="13">
    <location>
        <begin position="248"/>
        <end position="267"/>
    </location>
</feature>
<comment type="similarity">
    <text evidence="3">Belongs to the peptidase M50B family.</text>
</comment>
<reference evidence="15" key="1">
    <citation type="submission" date="2019-11" db="EMBL/GenBank/DDBJ databases">
        <title>Microbial mats filling the niche in hypersaline microbial mats.</title>
        <authorList>
            <person name="Wong H.L."/>
            <person name="Macleod F.I."/>
            <person name="White R.A. III"/>
            <person name="Burns B.P."/>
        </authorList>
    </citation>
    <scope>NUCLEOTIDE SEQUENCE</scope>
    <source>
        <strain evidence="15">Rbin_158</strain>
    </source>
</reference>
<dbReference type="CDD" id="cd06158">
    <property type="entry name" value="S2P-M50_like_1"/>
    <property type="match status" value="1"/>
</dbReference>
<keyword evidence="11" id="KW-0482">Metalloprotease</keyword>
<evidence type="ECO:0000256" key="2">
    <source>
        <dbReference type="ARBA" id="ARBA00004651"/>
    </source>
</evidence>
<evidence type="ECO:0000256" key="8">
    <source>
        <dbReference type="ARBA" id="ARBA00022801"/>
    </source>
</evidence>
<dbReference type="EMBL" id="WJJP01000496">
    <property type="protein sequence ID" value="MBD3325919.1"/>
    <property type="molecule type" value="Genomic_DNA"/>
</dbReference>
<evidence type="ECO:0000313" key="15">
    <source>
        <dbReference type="EMBL" id="MBD3325919.1"/>
    </source>
</evidence>
<comment type="subcellular location">
    <subcellularLocation>
        <location evidence="2">Cell membrane</location>
        <topology evidence="2">Multi-pass membrane protein</topology>
    </subcellularLocation>
</comment>
<keyword evidence="4" id="KW-1003">Cell membrane</keyword>
<keyword evidence="9" id="KW-0862">Zinc</keyword>
<dbReference type="PANTHER" id="PTHR35864:SF1">
    <property type="entry name" value="ZINC METALLOPROTEASE YWHC-RELATED"/>
    <property type="match status" value="1"/>
</dbReference>
<dbReference type="GO" id="GO:0005886">
    <property type="term" value="C:plasma membrane"/>
    <property type="evidence" value="ECO:0007669"/>
    <property type="project" value="UniProtKB-SubCell"/>
</dbReference>
<evidence type="ECO:0000256" key="10">
    <source>
        <dbReference type="ARBA" id="ARBA00022989"/>
    </source>
</evidence>
<dbReference type="InterPro" id="IPR008915">
    <property type="entry name" value="Peptidase_M50"/>
</dbReference>
<evidence type="ECO:0000256" key="13">
    <source>
        <dbReference type="SAM" id="Phobius"/>
    </source>
</evidence>
<feature type="transmembrane region" description="Helical" evidence="13">
    <location>
        <begin position="177"/>
        <end position="202"/>
    </location>
</feature>
<keyword evidence="12 13" id="KW-0472">Membrane</keyword>
<feature type="transmembrane region" description="Helical" evidence="13">
    <location>
        <begin position="6"/>
        <end position="23"/>
    </location>
</feature>
<evidence type="ECO:0000256" key="7">
    <source>
        <dbReference type="ARBA" id="ARBA00022723"/>
    </source>
</evidence>
<dbReference type="GO" id="GO:0006508">
    <property type="term" value="P:proteolysis"/>
    <property type="evidence" value="ECO:0007669"/>
    <property type="project" value="UniProtKB-KW"/>
</dbReference>
<feature type="transmembrane region" description="Helical" evidence="13">
    <location>
        <begin position="121"/>
        <end position="145"/>
    </location>
</feature>
<accession>A0A9D5Q6J5</accession>
<keyword evidence="7" id="KW-0479">Metal-binding</keyword>
<sequence>MKHVSLGFWLIVPLGIGVLYPYVKEDAQILGGLTIGLLIYTLFFSVVVHELCHGLAAYWCGDTTAKEAGRLTCNPIRHISVFGTILVPLVLYLLRASVIFGWAKPVPFHPVNLREHPRDQVMVAVAGSLSNFTLSYLCFLLYLIAGMSFNRLFPESPISVHWEMFSPLSVPSVPLEAFWFVLFEILSFGMVINVILGVFNLIPFPPLDGSWILKALLPKKATVYFGKIQLLGFILLLLALQFRLLEIFFYPAIILIGVYQVIAGFCLG</sequence>
<comment type="caution">
    <text evidence="15">The sequence shown here is derived from an EMBL/GenBank/DDBJ whole genome shotgun (WGS) entry which is preliminary data.</text>
</comment>
<keyword evidence="6 13" id="KW-0812">Transmembrane</keyword>
<evidence type="ECO:0000256" key="12">
    <source>
        <dbReference type="ARBA" id="ARBA00023136"/>
    </source>
</evidence>
<dbReference type="Proteomes" id="UP000649604">
    <property type="component" value="Unassembled WGS sequence"/>
</dbReference>
<dbReference type="GO" id="GO:0046872">
    <property type="term" value="F:metal ion binding"/>
    <property type="evidence" value="ECO:0007669"/>
    <property type="project" value="UniProtKB-KW"/>
</dbReference>
<proteinExistence type="inferred from homology"/>
<feature type="transmembrane region" description="Helical" evidence="13">
    <location>
        <begin position="223"/>
        <end position="242"/>
    </location>
</feature>
<comment type="cofactor">
    <cofactor evidence="1">
        <name>Zn(2+)</name>
        <dbReference type="ChEBI" id="CHEBI:29105"/>
    </cofactor>
</comment>